<keyword evidence="6" id="KW-0963">Cytoplasm</keyword>
<dbReference type="HOGENOM" id="CLU_151950_2_1_9"/>
<evidence type="ECO:0000256" key="15">
    <source>
        <dbReference type="ARBA" id="ARBA00023204"/>
    </source>
</evidence>
<dbReference type="Proteomes" id="UP000001661">
    <property type="component" value="Chromosome"/>
</dbReference>
<evidence type="ECO:0000256" key="9">
    <source>
        <dbReference type="ARBA" id="ARBA00022705"/>
    </source>
</evidence>
<keyword evidence="9" id="KW-0235">DNA replication</keyword>
<keyword evidence="14" id="KW-0238">DNA-binding</keyword>
<comment type="cofactor">
    <cofactor evidence="1">
        <name>Mg(2+)</name>
        <dbReference type="ChEBI" id="CHEBI:18420"/>
    </cofactor>
</comment>
<evidence type="ECO:0000256" key="11">
    <source>
        <dbReference type="ARBA" id="ARBA00022763"/>
    </source>
</evidence>
<keyword evidence="8" id="KW-0548">Nucleotidyltransferase</keyword>
<evidence type="ECO:0000256" key="2">
    <source>
        <dbReference type="ARBA" id="ARBA00004496"/>
    </source>
</evidence>
<dbReference type="GO" id="GO:0046872">
    <property type="term" value="F:metal ion binding"/>
    <property type="evidence" value="ECO:0007669"/>
    <property type="project" value="UniProtKB-KW"/>
</dbReference>
<evidence type="ECO:0000256" key="10">
    <source>
        <dbReference type="ARBA" id="ARBA00022723"/>
    </source>
</evidence>
<keyword evidence="11" id="KW-0227">DNA damage</keyword>
<dbReference type="eggNOG" id="COG0389">
    <property type="taxonomic scope" value="Bacteria"/>
</dbReference>
<organism evidence="18 19">
    <name type="scientific">Acetohalobium arabaticum (strain ATCC 49924 / DSM 5501 / Z-7288)</name>
    <dbReference type="NCBI Taxonomy" id="574087"/>
    <lineage>
        <taxon>Bacteria</taxon>
        <taxon>Bacillati</taxon>
        <taxon>Bacillota</taxon>
        <taxon>Clostridia</taxon>
        <taxon>Halanaerobiales</taxon>
        <taxon>Halobacteroidaceae</taxon>
        <taxon>Acetohalobium</taxon>
    </lineage>
</organism>
<evidence type="ECO:0000313" key="18">
    <source>
        <dbReference type="EMBL" id="ADL12689.1"/>
    </source>
</evidence>
<dbReference type="GO" id="GO:0003887">
    <property type="term" value="F:DNA-directed DNA polymerase activity"/>
    <property type="evidence" value="ECO:0007669"/>
    <property type="project" value="UniProtKB-KW"/>
</dbReference>
<evidence type="ECO:0000256" key="5">
    <source>
        <dbReference type="ARBA" id="ARBA00022457"/>
    </source>
</evidence>
<dbReference type="GO" id="GO:0006260">
    <property type="term" value="P:DNA replication"/>
    <property type="evidence" value="ECO:0007669"/>
    <property type="project" value="UniProtKB-KW"/>
</dbReference>
<keyword evidence="12" id="KW-0460">Magnesium</keyword>
<evidence type="ECO:0000256" key="7">
    <source>
        <dbReference type="ARBA" id="ARBA00022679"/>
    </source>
</evidence>
<dbReference type="AlphaFoldDB" id="D9QQ98"/>
<keyword evidence="10" id="KW-0479">Metal-binding</keyword>
<keyword evidence="19" id="KW-1185">Reference proteome</keyword>
<dbReference type="EMBL" id="CP002105">
    <property type="protein sequence ID" value="ADL12689.1"/>
    <property type="molecule type" value="Genomic_DNA"/>
</dbReference>
<accession>D9QQ98</accession>
<sequence length="71" mass="7996">MLEMELDILHVDMDVFYAAIEIRDNPELKDKPVIIGGTSKQGVVSTASYEARKYGIHSAMPIFKAKQLCLR</sequence>
<dbReference type="Gene3D" id="3.40.1170.60">
    <property type="match status" value="1"/>
</dbReference>
<evidence type="ECO:0000256" key="1">
    <source>
        <dbReference type="ARBA" id="ARBA00001946"/>
    </source>
</evidence>
<proteinExistence type="inferred from homology"/>
<dbReference type="KEGG" id="aar:Acear_1167"/>
<comment type="catalytic activity">
    <reaction evidence="16">
        <text>DNA(n) + a 2'-deoxyribonucleoside 5'-triphosphate = DNA(n+1) + diphosphate</text>
        <dbReference type="Rhea" id="RHEA:22508"/>
        <dbReference type="Rhea" id="RHEA-COMP:17339"/>
        <dbReference type="Rhea" id="RHEA-COMP:17340"/>
        <dbReference type="ChEBI" id="CHEBI:33019"/>
        <dbReference type="ChEBI" id="CHEBI:61560"/>
        <dbReference type="ChEBI" id="CHEBI:173112"/>
        <dbReference type="EC" id="2.7.7.7"/>
    </reaction>
</comment>
<dbReference type="InterPro" id="IPR050116">
    <property type="entry name" value="DNA_polymerase-Y"/>
</dbReference>
<dbReference type="FunFam" id="3.40.1170.60:FF:000001">
    <property type="entry name" value="DNA polymerase IV"/>
    <property type="match status" value="1"/>
</dbReference>
<evidence type="ECO:0000256" key="16">
    <source>
        <dbReference type="ARBA" id="ARBA00049244"/>
    </source>
</evidence>
<evidence type="ECO:0000256" key="4">
    <source>
        <dbReference type="ARBA" id="ARBA00012417"/>
    </source>
</evidence>
<keyword evidence="7" id="KW-0808">Transferase</keyword>
<reference evidence="18 19" key="1">
    <citation type="journal article" date="2010" name="Stand. Genomic Sci.">
        <title>Complete genome sequence of Acetohalobium arabaticum type strain (Z-7288).</title>
        <authorList>
            <person name="Sikorski J."/>
            <person name="Lapidus A."/>
            <person name="Chertkov O."/>
            <person name="Lucas S."/>
            <person name="Copeland A."/>
            <person name="Glavina Del Rio T."/>
            <person name="Nolan M."/>
            <person name="Tice H."/>
            <person name="Cheng J.F."/>
            <person name="Han C."/>
            <person name="Brambilla E."/>
            <person name="Pitluck S."/>
            <person name="Liolios K."/>
            <person name="Ivanova N."/>
            <person name="Mavromatis K."/>
            <person name="Mikhailova N."/>
            <person name="Pati A."/>
            <person name="Bruce D."/>
            <person name="Detter C."/>
            <person name="Tapia R."/>
            <person name="Goodwin L."/>
            <person name="Chen A."/>
            <person name="Palaniappan K."/>
            <person name="Land M."/>
            <person name="Hauser L."/>
            <person name="Chang Y.J."/>
            <person name="Jeffries C.D."/>
            <person name="Rohde M."/>
            <person name="Goker M."/>
            <person name="Spring S."/>
            <person name="Woyke T."/>
            <person name="Bristow J."/>
            <person name="Eisen J.A."/>
            <person name="Markowitz V."/>
            <person name="Hugenholtz P."/>
            <person name="Kyrpides N.C."/>
            <person name="Klenk H.P."/>
        </authorList>
    </citation>
    <scope>NUCLEOTIDE SEQUENCE [LARGE SCALE GENOMIC DNA]</scope>
    <source>
        <strain evidence="19">ATCC 49924 / DSM 5501 / Z-7288</strain>
    </source>
</reference>
<dbReference type="GO" id="GO:0005829">
    <property type="term" value="C:cytosol"/>
    <property type="evidence" value="ECO:0007669"/>
    <property type="project" value="TreeGrafter"/>
</dbReference>
<dbReference type="SUPFAM" id="SSF56672">
    <property type="entry name" value="DNA/RNA polymerases"/>
    <property type="match status" value="1"/>
</dbReference>
<evidence type="ECO:0000256" key="14">
    <source>
        <dbReference type="ARBA" id="ARBA00023125"/>
    </source>
</evidence>
<evidence type="ECO:0000259" key="17">
    <source>
        <dbReference type="PROSITE" id="PS50173"/>
    </source>
</evidence>
<dbReference type="PANTHER" id="PTHR11076">
    <property type="entry name" value="DNA REPAIR POLYMERASE UMUC / TRANSFERASE FAMILY MEMBER"/>
    <property type="match status" value="1"/>
</dbReference>
<evidence type="ECO:0000313" key="19">
    <source>
        <dbReference type="Proteomes" id="UP000001661"/>
    </source>
</evidence>
<keyword evidence="13" id="KW-0239">DNA-directed DNA polymerase</keyword>
<evidence type="ECO:0000256" key="13">
    <source>
        <dbReference type="ARBA" id="ARBA00022932"/>
    </source>
</evidence>
<evidence type="ECO:0000256" key="3">
    <source>
        <dbReference type="ARBA" id="ARBA00010945"/>
    </source>
</evidence>
<gene>
    <name evidence="18" type="ordered locus">Acear_1167</name>
</gene>
<dbReference type="Pfam" id="PF00817">
    <property type="entry name" value="IMS"/>
    <property type="match status" value="1"/>
</dbReference>
<dbReference type="InterPro" id="IPR043502">
    <property type="entry name" value="DNA/RNA_pol_sf"/>
</dbReference>
<name>D9QQ98_ACEAZ</name>
<keyword evidence="15" id="KW-0234">DNA repair</keyword>
<dbReference type="PROSITE" id="PS50173">
    <property type="entry name" value="UMUC"/>
    <property type="match status" value="1"/>
</dbReference>
<evidence type="ECO:0000256" key="12">
    <source>
        <dbReference type="ARBA" id="ARBA00022842"/>
    </source>
</evidence>
<dbReference type="InterPro" id="IPR001126">
    <property type="entry name" value="UmuC"/>
</dbReference>
<comment type="similarity">
    <text evidence="3">Belongs to the DNA polymerase type-Y family.</text>
</comment>
<dbReference type="GO" id="GO:0009432">
    <property type="term" value="P:SOS response"/>
    <property type="evidence" value="ECO:0007669"/>
    <property type="project" value="TreeGrafter"/>
</dbReference>
<evidence type="ECO:0000256" key="6">
    <source>
        <dbReference type="ARBA" id="ARBA00022490"/>
    </source>
</evidence>
<feature type="domain" description="UmuC" evidence="17">
    <location>
        <begin position="8"/>
        <end position="71"/>
    </location>
</feature>
<dbReference type="GO" id="GO:0006281">
    <property type="term" value="P:DNA repair"/>
    <property type="evidence" value="ECO:0007669"/>
    <property type="project" value="UniProtKB-KW"/>
</dbReference>
<evidence type="ECO:0000256" key="8">
    <source>
        <dbReference type="ARBA" id="ARBA00022695"/>
    </source>
</evidence>
<protein>
    <recommendedName>
        <fullName evidence="4">DNA-directed DNA polymerase</fullName>
        <ecNumber evidence="4">2.7.7.7</ecNumber>
    </recommendedName>
</protein>
<dbReference type="EC" id="2.7.7.7" evidence="4"/>
<dbReference type="GO" id="GO:0003677">
    <property type="term" value="F:DNA binding"/>
    <property type="evidence" value="ECO:0007669"/>
    <property type="project" value="UniProtKB-KW"/>
</dbReference>
<dbReference type="PANTHER" id="PTHR11076:SF33">
    <property type="entry name" value="DNA POLYMERASE KAPPA"/>
    <property type="match status" value="1"/>
</dbReference>
<keyword evidence="5" id="KW-0515">Mutator protein</keyword>
<dbReference type="STRING" id="574087.Acear_1167"/>
<dbReference type="GO" id="GO:0042276">
    <property type="term" value="P:error-prone translesion synthesis"/>
    <property type="evidence" value="ECO:0007669"/>
    <property type="project" value="TreeGrafter"/>
</dbReference>
<comment type="subcellular location">
    <subcellularLocation>
        <location evidence="2">Cytoplasm</location>
    </subcellularLocation>
</comment>